<gene>
    <name evidence="3" type="ordered locus">GPOL_c09940</name>
</gene>
<keyword evidence="4" id="KW-1185">Reference proteome</keyword>
<dbReference type="eggNOG" id="COG2847">
    <property type="taxonomic scope" value="Bacteria"/>
</dbReference>
<dbReference type="Proteomes" id="UP000009154">
    <property type="component" value="Chromosome"/>
</dbReference>
<feature type="region of interest" description="Disordered" evidence="1">
    <location>
        <begin position="114"/>
        <end position="171"/>
    </location>
</feature>
<name>H6N0F2_GORPV</name>
<feature type="signal peptide" evidence="2">
    <location>
        <begin position="1"/>
        <end position="23"/>
    </location>
</feature>
<organism evidence="3 4">
    <name type="scientific">Gordonia polyisoprenivorans (strain DSM 44266 / VH2)</name>
    <dbReference type="NCBI Taxonomy" id="1112204"/>
    <lineage>
        <taxon>Bacteria</taxon>
        <taxon>Bacillati</taxon>
        <taxon>Actinomycetota</taxon>
        <taxon>Actinomycetes</taxon>
        <taxon>Mycobacteriales</taxon>
        <taxon>Gordoniaceae</taxon>
        <taxon>Gordonia</taxon>
    </lineage>
</organism>
<accession>H6N0F2</accession>
<protein>
    <recommendedName>
        <fullName evidence="5">Lipoprotein</fullName>
    </recommendedName>
</protein>
<evidence type="ECO:0000256" key="2">
    <source>
        <dbReference type="SAM" id="SignalP"/>
    </source>
</evidence>
<feature type="region of interest" description="Disordered" evidence="1">
    <location>
        <begin position="228"/>
        <end position="249"/>
    </location>
</feature>
<reference evidence="3 4" key="1">
    <citation type="journal article" date="2012" name="Appl. Environ. Microbiol.">
        <title>Involvement of two latex-clearing proteins during rubber degradation and insights into the subsequent degradation pathway revealed by the genome sequence of Gordonia polyisoprenivorans strain VH2.</title>
        <authorList>
            <person name="Hiessl S."/>
            <person name="Schuldes J."/>
            <person name="Thurmer A."/>
            <person name="Halbsguth T."/>
            <person name="Broker D."/>
            <person name="Angelov A."/>
            <person name="Liebl W."/>
            <person name="Daniel R."/>
            <person name="Steinbuchel A."/>
        </authorList>
    </citation>
    <scope>NUCLEOTIDE SEQUENCE [LARGE SCALE GENOMIC DNA]</scope>
    <source>
        <strain evidence="4">DSM 44266 / VH2</strain>
    </source>
</reference>
<proteinExistence type="predicted"/>
<evidence type="ECO:0008006" key="5">
    <source>
        <dbReference type="Google" id="ProtNLM"/>
    </source>
</evidence>
<feature type="compositionally biased region" description="Low complexity" evidence="1">
    <location>
        <begin position="131"/>
        <end position="171"/>
    </location>
</feature>
<evidence type="ECO:0000256" key="1">
    <source>
        <dbReference type="SAM" id="MobiDB-lite"/>
    </source>
</evidence>
<dbReference type="EMBL" id="CP003119">
    <property type="protein sequence ID" value="AFA72056.1"/>
    <property type="molecule type" value="Genomic_DNA"/>
</dbReference>
<dbReference type="AlphaFoldDB" id="H6N0F2"/>
<feature type="chain" id="PRO_5039506013" description="Lipoprotein" evidence="2">
    <location>
        <begin position="24"/>
        <end position="249"/>
    </location>
</feature>
<sequence length="249" mass="24749">MASVTAIAAAGVAIALGTTGCGAGQIAQTSNMMPGVNGGEATATWDKVEIRNLQVVYPADQADTVFDKGGPFEVSFTIANSSPTKTYKLTKIAVSQQGAPSSATVTITGEPTIAPGQAVRAGNPANVLPDGSTPSASGESQSSAASTTAESSSTESGSTATSATTTSAANPSSALLGESAMMAELDGAGHSVAPGLTTELTFYFQVQDDNGNWVDAGTIKADASVDATTLETRVDQPRGGQEAEGEGGH</sequence>
<dbReference type="HOGENOM" id="CLU_089306_1_1_11"/>
<dbReference type="KEGG" id="gpo:GPOL_c09940"/>
<evidence type="ECO:0000313" key="4">
    <source>
        <dbReference type="Proteomes" id="UP000009154"/>
    </source>
</evidence>
<dbReference type="STRING" id="1112204.GPOL_c09940"/>
<evidence type="ECO:0000313" key="3">
    <source>
        <dbReference type="EMBL" id="AFA72056.1"/>
    </source>
</evidence>
<keyword evidence="2" id="KW-0732">Signal</keyword>